<sequence>MRKSRRKKIMGQQESSGRSKISEPLVDCQFDCTRSYATLALLAVALSHLFVTSTHNSTTPATVIVPPNGYHTGPLHVPPFVCFYSGRWLCSFRGFLVDCPMRDEIQEFRASNRSRSTYKSGDNRFSTFKPPSRRSCTPSVAQTSPET</sequence>
<dbReference type="AlphaFoldDB" id="A0A9P6D421"/>
<proteinExistence type="predicted"/>
<dbReference type="Proteomes" id="UP000807469">
    <property type="component" value="Unassembled WGS sequence"/>
</dbReference>
<evidence type="ECO:0000256" key="1">
    <source>
        <dbReference type="SAM" id="MobiDB-lite"/>
    </source>
</evidence>
<reference evidence="2" key="1">
    <citation type="submission" date="2020-11" db="EMBL/GenBank/DDBJ databases">
        <authorList>
            <consortium name="DOE Joint Genome Institute"/>
            <person name="Ahrendt S."/>
            <person name="Riley R."/>
            <person name="Andreopoulos W."/>
            <person name="Labutti K."/>
            <person name="Pangilinan J."/>
            <person name="Ruiz-Duenas F.J."/>
            <person name="Barrasa J.M."/>
            <person name="Sanchez-Garcia M."/>
            <person name="Camarero S."/>
            <person name="Miyauchi S."/>
            <person name="Serrano A."/>
            <person name="Linde D."/>
            <person name="Babiker R."/>
            <person name="Drula E."/>
            <person name="Ayuso-Fernandez I."/>
            <person name="Pacheco R."/>
            <person name="Padilla G."/>
            <person name="Ferreira P."/>
            <person name="Barriuso J."/>
            <person name="Kellner H."/>
            <person name="Castanera R."/>
            <person name="Alfaro M."/>
            <person name="Ramirez L."/>
            <person name="Pisabarro A.G."/>
            <person name="Kuo A."/>
            <person name="Tritt A."/>
            <person name="Lipzen A."/>
            <person name="He G."/>
            <person name="Yan M."/>
            <person name="Ng V."/>
            <person name="Cullen D."/>
            <person name="Martin F."/>
            <person name="Rosso M.-N."/>
            <person name="Henrissat B."/>
            <person name="Hibbett D."/>
            <person name="Martinez A.T."/>
            <person name="Grigoriev I.V."/>
        </authorList>
    </citation>
    <scope>NUCLEOTIDE SEQUENCE</scope>
    <source>
        <strain evidence="2">CIRM-BRFM 674</strain>
    </source>
</reference>
<feature type="region of interest" description="Disordered" evidence="1">
    <location>
        <begin position="113"/>
        <end position="147"/>
    </location>
</feature>
<feature type="compositionally biased region" description="Polar residues" evidence="1">
    <location>
        <begin position="134"/>
        <end position="147"/>
    </location>
</feature>
<evidence type="ECO:0000313" key="2">
    <source>
        <dbReference type="EMBL" id="KAF9483024.1"/>
    </source>
</evidence>
<organism evidence="2 3">
    <name type="scientific">Pholiota conissans</name>
    <dbReference type="NCBI Taxonomy" id="109636"/>
    <lineage>
        <taxon>Eukaryota</taxon>
        <taxon>Fungi</taxon>
        <taxon>Dikarya</taxon>
        <taxon>Basidiomycota</taxon>
        <taxon>Agaricomycotina</taxon>
        <taxon>Agaricomycetes</taxon>
        <taxon>Agaricomycetidae</taxon>
        <taxon>Agaricales</taxon>
        <taxon>Agaricineae</taxon>
        <taxon>Strophariaceae</taxon>
        <taxon>Pholiota</taxon>
    </lineage>
</organism>
<comment type="caution">
    <text evidence="2">The sequence shown here is derived from an EMBL/GenBank/DDBJ whole genome shotgun (WGS) entry which is preliminary data.</text>
</comment>
<protein>
    <submittedName>
        <fullName evidence="2">Uncharacterized protein</fullName>
    </submittedName>
</protein>
<accession>A0A9P6D421</accession>
<evidence type="ECO:0000313" key="3">
    <source>
        <dbReference type="Proteomes" id="UP000807469"/>
    </source>
</evidence>
<feature type="compositionally biased region" description="Polar residues" evidence="1">
    <location>
        <begin position="113"/>
        <end position="126"/>
    </location>
</feature>
<gene>
    <name evidence="2" type="ORF">BDN70DRAFT_358987</name>
</gene>
<dbReference type="EMBL" id="MU155158">
    <property type="protein sequence ID" value="KAF9483024.1"/>
    <property type="molecule type" value="Genomic_DNA"/>
</dbReference>
<keyword evidence="3" id="KW-1185">Reference proteome</keyword>
<name>A0A9P6D421_9AGAR</name>